<dbReference type="InterPro" id="IPR000871">
    <property type="entry name" value="Beta-lactam_class-A"/>
</dbReference>
<keyword evidence="7" id="KW-1185">Reference proteome</keyword>
<evidence type="ECO:0000256" key="3">
    <source>
        <dbReference type="SAM" id="MobiDB-lite"/>
    </source>
</evidence>
<evidence type="ECO:0000259" key="5">
    <source>
        <dbReference type="Pfam" id="PF13354"/>
    </source>
</evidence>
<dbReference type="EMBL" id="QXGH01000034">
    <property type="protein sequence ID" value="RHW24257.1"/>
    <property type="molecule type" value="Genomic_DNA"/>
</dbReference>
<dbReference type="PANTHER" id="PTHR35333:SF3">
    <property type="entry name" value="BETA-LACTAMASE-TYPE TRANSPEPTIDASE FOLD CONTAINING PROTEIN"/>
    <property type="match status" value="1"/>
</dbReference>
<dbReference type="OrthoDB" id="9147111at2"/>
<protein>
    <recommendedName>
        <fullName evidence="1">Beta-lactamase</fullName>
    </recommendedName>
    <alternativeName>
        <fullName evidence="2">Penicillinase</fullName>
    </alternativeName>
</protein>
<dbReference type="SUPFAM" id="SSF56601">
    <property type="entry name" value="beta-lactamase/transpeptidase-like"/>
    <property type="match status" value="1"/>
</dbReference>
<dbReference type="Pfam" id="PF13354">
    <property type="entry name" value="Beta-lactamase2"/>
    <property type="match status" value="1"/>
</dbReference>
<name>A0A417XVR8_9ACTN</name>
<feature type="domain" description="Beta-lactamase class A catalytic" evidence="5">
    <location>
        <begin position="307"/>
        <end position="489"/>
    </location>
</feature>
<dbReference type="PANTHER" id="PTHR35333">
    <property type="entry name" value="BETA-LACTAMASE"/>
    <property type="match status" value="1"/>
</dbReference>
<feature type="chain" id="PRO_5019507412" description="Beta-lactamase" evidence="4">
    <location>
        <begin position="36"/>
        <end position="623"/>
    </location>
</feature>
<evidence type="ECO:0000256" key="1">
    <source>
        <dbReference type="ARBA" id="ARBA00018879"/>
    </source>
</evidence>
<keyword evidence="4" id="KW-0732">Signal</keyword>
<feature type="signal peptide" evidence="4">
    <location>
        <begin position="1"/>
        <end position="35"/>
    </location>
</feature>
<dbReference type="AlphaFoldDB" id="A0A417XVR8"/>
<sequence>MRTHSLNRTGRRLVGMVAVASLAAALLTGTPNAHAVPTPDPDRTSTTPTSWGWHTNASTSTISSYVGQGNRIIDLEPTSGTPTFTVSYAKNSGSYARTWWWYYNLTAAQIGSKVTEHNGRIIDIEQYSTPSGVRYAVVLVHNVDPANKAWGYHINASPTTISSYISSNNMRIIDIDRTSAGGFNVVYISNTGADAKSWWYYYGRTSAQVSSLLQANQARLIDIERNSNGTFDVVMQRTSGEAWWWLVGVTQKQVSDFAAQTGSRIYKVSSFVSGGTRYYDALFIDNANPETRRIRNAVSSGAIGQWGFYAKRVGGSQLVGLNHSTKFEPASMIKILHAVHMMRDVQLNSPTISSSVTWYAHPNYPARYQGDTNYLRDKNVCAYSDTGTLLTSRTYSDSMGLIIEQMLESSDNRTTDAVVRRYGFTALNQTRVLAGMTNSDLNHRIGCPGAASPQPQEPNVLTLVDAGRIWEGIESRTLLDTTHRTLLYNRTGGWTGAGGALRTMILQEAANAGLTNAEANAFADGIRRKAKGGGYGFCRNGAVCTQLRIISTDGGILWVPVKGRGGLIVPRAYVHGRFMDTHDTYDCTSSDYNEVCQPALSDFTSEIDLEVVRTIVRDALKTY</sequence>
<comment type="caution">
    <text evidence="6">The sequence shown here is derived from an EMBL/GenBank/DDBJ whole genome shotgun (WGS) entry which is preliminary data.</text>
</comment>
<evidence type="ECO:0000256" key="2">
    <source>
        <dbReference type="ARBA" id="ARBA00030171"/>
    </source>
</evidence>
<gene>
    <name evidence="6" type="ORF">D0Z08_25430</name>
</gene>
<dbReference type="Proteomes" id="UP000283644">
    <property type="component" value="Unassembled WGS sequence"/>
</dbReference>
<feature type="region of interest" description="Disordered" evidence="3">
    <location>
        <begin position="31"/>
        <end position="55"/>
    </location>
</feature>
<organism evidence="6 7">
    <name type="scientific">Nocardioides immobilis</name>
    <dbReference type="NCBI Taxonomy" id="2049295"/>
    <lineage>
        <taxon>Bacteria</taxon>
        <taxon>Bacillati</taxon>
        <taxon>Actinomycetota</taxon>
        <taxon>Actinomycetes</taxon>
        <taxon>Propionibacteriales</taxon>
        <taxon>Nocardioidaceae</taxon>
        <taxon>Nocardioides</taxon>
    </lineage>
</organism>
<dbReference type="RefSeq" id="WP_118928083.1">
    <property type="nucleotide sequence ID" value="NZ_QXGH01000034.1"/>
</dbReference>
<evidence type="ECO:0000313" key="6">
    <source>
        <dbReference type="EMBL" id="RHW24257.1"/>
    </source>
</evidence>
<dbReference type="InterPro" id="IPR045155">
    <property type="entry name" value="Beta-lactam_cat"/>
</dbReference>
<dbReference type="InterPro" id="IPR006311">
    <property type="entry name" value="TAT_signal"/>
</dbReference>
<reference evidence="6 7" key="1">
    <citation type="submission" date="2018-09" db="EMBL/GenBank/DDBJ databases">
        <title>Genome sequencing of Nocardioides immobilis CCTCC AB 2017083 for comparison to Nocardioides silvaticus.</title>
        <authorList>
            <person name="Li C."/>
            <person name="Wang G."/>
        </authorList>
    </citation>
    <scope>NUCLEOTIDE SEQUENCE [LARGE SCALE GENOMIC DNA]</scope>
    <source>
        <strain evidence="6 7">CCTCC AB 2017083</strain>
    </source>
</reference>
<dbReference type="Gene3D" id="3.40.710.10">
    <property type="entry name" value="DD-peptidase/beta-lactamase superfamily"/>
    <property type="match status" value="1"/>
</dbReference>
<evidence type="ECO:0000313" key="7">
    <source>
        <dbReference type="Proteomes" id="UP000283644"/>
    </source>
</evidence>
<evidence type="ECO:0000256" key="4">
    <source>
        <dbReference type="SAM" id="SignalP"/>
    </source>
</evidence>
<dbReference type="GO" id="GO:0030655">
    <property type="term" value="P:beta-lactam antibiotic catabolic process"/>
    <property type="evidence" value="ECO:0007669"/>
    <property type="project" value="InterPro"/>
</dbReference>
<dbReference type="PROSITE" id="PS51318">
    <property type="entry name" value="TAT"/>
    <property type="match status" value="1"/>
</dbReference>
<accession>A0A417XVR8</accession>
<dbReference type="GO" id="GO:0046677">
    <property type="term" value="P:response to antibiotic"/>
    <property type="evidence" value="ECO:0007669"/>
    <property type="project" value="InterPro"/>
</dbReference>
<proteinExistence type="predicted"/>
<dbReference type="GO" id="GO:0008800">
    <property type="term" value="F:beta-lactamase activity"/>
    <property type="evidence" value="ECO:0007669"/>
    <property type="project" value="InterPro"/>
</dbReference>
<dbReference type="InterPro" id="IPR012338">
    <property type="entry name" value="Beta-lactam/transpept-like"/>
</dbReference>